<dbReference type="Pfam" id="PF00293">
    <property type="entry name" value="NUDIX"/>
    <property type="match status" value="1"/>
</dbReference>
<sequence length="314" mass="36461">MSSIATLELIANIKRFAVPKVYPVQQIWPAFRRSAVMIILFIGNYGELRVLLTKRSRKLNNFSGHVSLPGGKADNEQETEVDVARRECFEEIGLPYDDELQKQGLKLEHLNMMPCYLSRTFLSVRPIVCFLHDHDKPSVQIKNLKLLLNPGETSSIFSIPLLDLIDKHNKREYLKKSVKTYHWGHLKWPIKHFYYPTKNNNEVTWLDDILDLSSDDEDLIDDMNIHSNGKDIKDLWGLTAQMLYDLANIAVNNANNNYIGNENLIYALTEFGGQMLDRKRTDWEAGMIVNEKDKNYEQVIPKHIYNHIVNEFKL</sequence>
<dbReference type="InterPro" id="IPR000086">
    <property type="entry name" value="NUDIX_hydrolase_dom"/>
</dbReference>
<evidence type="ECO:0000256" key="6">
    <source>
        <dbReference type="ARBA" id="ARBA00023211"/>
    </source>
</evidence>
<evidence type="ECO:0000256" key="4">
    <source>
        <dbReference type="ARBA" id="ARBA00022801"/>
    </source>
</evidence>
<dbReference type="GeneID" id="30203385"/>
<dbReference type="PANTHER" id="PTHR12992">
    <property type="entry name" value="NUDIX HYDROLASE"/>
    <property type="match status" value="1"/>
</dbReference>
<feature type="domain" description="Nudix hydrolase" evidence="7">
    <location>
        <begin position="31"/>
        <end position="186"/>
    </location>
</feature>
<evidence type="ECO:0000313" key="8">
    <source>
        <dbReference type="EMBL" id="ODQ62529.1"/>
    </source>
</evidence>
<dbReference type="Proteomes" id="UP000094112">
    <property type="component" value="Unassembled WGS sequence"/>
</dbReference>
<comment type="cofactor">
    <cofactor evidence="2">
        <name>Mg(2+)</name>
        <dbReference type="ChEBI" id="CHEBI:18420"/>
    </cofactor>
</comment>
<keyword evidence="6" id="KW-0464">Manganese</keyword>
<dbReference type="PROSITE" id="PS51462">
    <property type="entry name" value="NUDIX"/>
    <property type="match status" value="1"/>
</dbReference>
<keyword evidence="4" id="KW-0378">Hydrolase</keyword>
<evidence type="ECO:0000313" key="9">
    <source>
        <dbReference type="Proteomes" id="UP000094112"/>
    </source>
</evidence>
<evidence type="ECO:0000256" key="5">
    <source>
        <dbReference type="ARBA" id="ARBA00022842"/>
    </source>
</evidence>
<evidence type="ECO:0000259" key="7">
    <source>
        <dbReference type="PROSITE" id="PS51462"/>
    </source>
</evidence>
<evidence type="ECO:0000256" key="3">
    <source>
        <dbReference type="ARBA" id="ARBA00022723"/>
    </source>
</evidence>
<organism evidence="8 9">
    <name type="scientific">Wickerhamomyces anomalus (strain ATCC 58044 / CBS 1984 / NCYC 433 / NRRL Y-366-8)</name>
    <name type="common">Yeast</name>
    <name type="synonym">Hansenula anomala</name>
    <dbReference type="NCBI Taxonomy" id="683960"/>
    <lineage>
        <taxon>Eukaryota</taxon>
        <taxon>Fungi</taxon>
        <taxon>Dikarya</taxon>
        <taxon>Ascomycota</taxon>
        <taxon>Saccharomycotina</taxon>
        <taxon>Saccharomycetes</taxon>
        <taxon>Phaffomycetales</taxon>
        <taxon>Wickerhamomycetaceae</taxon>
        <taxon>Wickerhamomyces</taxon>
    </lineage>
</organism>
<keyword evidence="3" id="KW-0479">Metal-binding</keyword>
<dbReference type="Gene3D" id="3.90.79.10">
    <property type="entry name" value="Nucleoside Triphosphate Pyrophosphohydrolase"/>
    <property type="match status" value="1"/>
</dbReference>
<name>A0A1E3PAT3_WICAA</name>
<dbReference type="GO" id="GO:0010945">
    <property type="term" value="F:coenzyme A diphosphatase activity"/>
    <property type="evidence" value="ECO:0007669"/>
    <property type="project" value="EnsemblFungi"/>
</dbReference>
<keyword evidence="9" id="KW-1185">Reference proteome</keyword>
<dbReference type="InterPro" id="IPR015797">
    <property type="entry name" value="NUDIX_hydrolase-like_dom_sf"/>
</dbReference>
<accession>A0A1E3PAT3</accession>
<dbReference type="AlphaFoldDB" id="A0A1E3PAT3"/>
<dbReference type="EMBL" id="KV454208">
    <property type="protein sequence ID" value="ODQ62529.1"/>
    <property type="molecule type" value="Genomic_DNA"/>
</dbReference>
<dbReference type="GO" id="GO:0006281">
    <property type="term" value="P:DNA repair"/>
    <property type="evidence" value="ECO:0007669"/>
    <property type="project" value="EnsemblFungi"/>
</dbReference>
<dbReference type="GO" id="GO:0008413">
    <property type="term" value="F:8-oxo-7,8-dihydroguanosine triphosphate pyrophosphatase activity"/>
    <property type="evidence" value="ECO:0007669"/>
    <property type="project" value="EnsemblFungi"/>
</dbReference>
<dbReference type="GO" id="GO:0046872">
    <property type="term" value="F:metal ion binding"/>
    <property type="evidence" value="ECO:0007669"/>
    <property type="project" value="UniProtKB-KW"/>
</dbReference>
<dbReference type="STRING" id="683960.A0A1E3PAT3"/>
<keyword evidence="5" id="KW-0460">Magnesium</keyword>
<dbReference type="GO" id="GO:0015938">
    <property type="term" value="P:coenzyme A catabolic process"/>
    <property type="evidence" value="ECO:0007669"/>
    <property type="project" value="TreeGrafter"/>
</dbReference>
<evidence type="ECO:0000256" key="2">
    <source>
        <dbReference type="ARBA" id="ARBA00001946"/>
    </source>
</evidence>
<evidence type="ECO:0000256" key="1">
    <source>
        <dbReference type="ARBA" id="ARBA00001936"/>
    </source>
</evidence>
<dbReference type="CDD" id="cd03426">
    <property type="entry name" value="NUDIX_CoAse_Nudt7"/>
    <property type="match status" value="1"/>
</dbReference>
<dbReference type="SUPFAM" id="SSF55811">
    <property type="entry name" value="Nudix"/>
    <property type="match status" value="1"/>
</dbReference>
<comment type="cofactor">
    <cofactor evidence="1">
        <name>Mn(2+)</name>
        <dbReference type="ChEBI" id="CHEBI:29035"/>
    </cofactor>
</comment>
<dbReference type="RefSeq" id="XP_019041736.1">
    <property type="nucleotide sequence ID" value="XM_019186139.1"/>
</dbReference>
<dbReference type="OrthoDB" id="206213at2759"/>
<protein>
    <recommendedName>
        <fullName evidence="7">Nudix hydrolase domain-containing protein</fullName>
    </recommendedName>
</protein>
<proteinExistence type="predicted"/>
<dbReference type="PANTHER" id="PTHR12992:SF24">
    <property type="entry name" value="PEROXISOMAL COENZYME A DIPHOSPHATASE NUDT7"/>
    <property type="match status" value="1"/>
</dbReference>
<dbReference type="GO" id="GO:0005777">
    <property type="term" value="C:peroxisome"/>
    <property type="evidence" value="ECO:0007669"/>
    <property type="project" value="EnsemblFungi"/>
</dbReference>
<gene>
    <name evidence="8" type="ORF">WICANDRAFT_88127</name>
</gene>
<reference evidence="8 9" key="1">
    <citation type="journal article" date="2016" name="Proc. Natl. Acad. Sci. U.S.A.">
        <title>Comparative genomics of biotechnologically important yeasts.</title>
        <authorList>
            <person name="Riley R."/>
            <person name="Haridas S."/>
            <person name="Wolfe K.H."/>
            <person name="Lopes M.R."/>
            <person name="Hittinger C.T."/>
            <person name="Goeker M."/>
            <person name="Salamov A.A."/>
            <person name="Wisecaver J.H."/>
            <person name="Long T.M."/>
            <person name="Calvey C.H."/>
            <person name="Aerts A.L."/>
            <person name="Barry K.W."/>
            <person name="Choi C."/>
            <person name="Clum A."/>
            <person name="Coughlan A.Y."/>
            <person name="Deshpande S."/>
            <person name="Douglass A.P."/>
            <person name="Hanson S.J."/>
            <person name="Klenk H.-P."/>
            <person name="LaButti K.M."/>
            <person name="Lapidus A."/>
            <person name="Lindquist E.A."/>
            <person name="Lipzen A.M."/>
            <person name="Meier-Kolthoff J.P."/>
            <person name="Ohm R.A."/>
            <person name="Otillar R.P."/>
            <person name="Pangilinan J.L."/>
            <person name="Peng Y."/>
            <person name="Rokas A."/>
            <person name="Rosa C.A."/>
            <person name="Scheuner C."/>
            <person name="Sibirny A.A."/>
            <person name="Slot J.C."/>
            <person name="Stielow J.B."/>
            <person name="Sun H."/>
            <person name="Kurtzman C.P."/>
            <person name="Blackwell M."/>
            <person name="Grigoriev I.V."/>
            <person name="Jeffries T.W."/>
        </authorList>
    </citation>
    <scope>NUCLEOTIDE SEQUENCE [LARGE SCALE GENOMIC DNA]</scope>
    <source>
        <strain evidence="9">ATCC 58044 / CBS 1984 / NCYC 433 / NRRL Y-366-8</strain>
    </source>
</reference>
<dbReference type="InterPro" id="IPR045121">
    <property type="entry name" value="CoAse"/>
</dbReference>